<dbReference type="AlphaFoldDB" id="A0A4Y2DBB6"/>
<proteinExistence type="predicted"/>
<organism evidence="1 2">
    <name type="scientific">Araneus ventricosus</name>
    <name type="common">Orbweaver spider</name>
    <name type="synonym">Epeira ventricosa</name>
    <dbReference type="NCBI Taxonomy" id="182803"/>
    <lineage>
        <taxon>Eukaryota</taxon>
        <taxon>Metazoa</taxon>
        <taxon>Ecdysozoa</taxon>
        <taxon>Arthropoda</taxon>
        <taxon>Chelicerata</taxon>
        <taxon>Arachnida</taxon>
        <taxon>Araneae</taxon>
        <taxon>Araneomorphae</taxon>
        <taxon>Entelegynae</taxon>
        <taxon>Araneoidea</taxon>
        <taxon>Araneidae</taxon>
        <taxon>Araneus</taxon>
    </lineage>
</organism>
<name>A0A4Y2DBB6_ARAVE</name>
<comment type="caution">
    <text evidence="1">The sequence shown here is derived from an EMBL/GenBank/DDBJ whole genome shotgun (WGS) entry which is preliminary data.</text>
</comment>
<evidence type="ECO:0000313" key="1">
    <source>
        <dbReference type="EMBL" id="GBM13971.1"/>
    </source>
</evidence>
<accession>A0A4Y2DBB6</accession>
<dbReference type="EMBL" id="BGPR01000336">
    <property type="protein sequence ID" value="GBM13971.1"/>
    <property type="molecule type" value="Genomic_DNA"/>
</dbReference>
<reference evidence="1 2" key="1">
    <citation type="journal article" date="2019" name="Sci. Rep.">
        <title>Orb-weaving spider Araneus ventricosus genome elucidates the spidroin gene catalogue.</title>
        <authorList>
            <person name="Kono N."/>
            <person name="Nakamura H."/>
            <person name="Ohtoshi R."/>
            <person name="Moran D.A.P."/>
            <person name="Shinohara A."/>
            <person name="Yoshida Y."/>
            <person name="Fujiwara M."/>
            <person name="Mori M."/>
            <person name="Tomita M."/>
            <person name="Arakawa K."/>
        </authorList>
    </citation>
    <scope>NUCLEOTIDE SEQUENCE [LARGE SCALE GENOMIC DNA]</scope>
</reference>
<protein>
    <submittedName>
        <fullName evidence="1">Uncharacterized protein</fullName>
    </submittedName>
</protein>
<keyword evidence="2" id="KW-1185">Reference proteome</keyword>
<dbReference type="Proteomes" id="UP000499080">
    <property type="component" value="Unassembled WGS sequence"/>
</dbReference>
<gene>
    <name evidence="1" type="ORF">AVEN_152393_1</name>
</gene>
<evidence type="ECO:0000313" key="2">
    <source>
        <dbReference type="Proteomes" id="UP000499080"/>
    </source>
</evidence>
<sequence>MEHPVLWAEDNVVVVQAEVHANVLCREILDSRHSHIKSEFEGTSGQTEVLNANEQVGPLQESDATSVCEHSIAASPWSPCYNRLLFLSPPQIPLLSHTPNMGRHFQKEKFGIVMCELSKEVKLSL</sequence>